<gene>
    <name evidence="1" type="ORF">NE237_024593</name>
</gene>
<accession>A0A9Q0JZR8</accession>
<organism evidence="1 2">
    <name type="scientific">Protea cynaroides</name>
    <dbReference type="NCBI Taxonomy" id="273540"/>
    <lineage>
        <taxon>Eukaryota</taxon>
        <taxon>Viridiplantae</taxon>
        <taxon>Streptophyta</taxon>
        <taxon>Embryophyta</taxon>
        <taxon>Tracheophyta</taxon>
        <taxon>Spermatophyta</taxon>
        <taxon>Magnoliopsida</taxon>
        <taxon>Proteales</taxon>
        <taxon>Proteaceae</taxon>
        <taxon>Protea</taxon>
    </lineage>
</organism>
<comment type="caution">
    <text evidence="1">The sequence shown here is derived from an EMBL/GenBank/DDBJ whole genome shotgun (WGS) entry which is preliminary data.</text>
</comment>
<protein>
    <submittedName>
        <fullName evidence="1">Uncharacterized protein</fullName>
    </submittedName>
</protein>
<dbReference type="EMBL" id="JAMYWD010000010">
    <property type="protein sequence ID" value="KAJ4957482.1"/>
    <property type="molecule type" value="Genomic_DNA"/>
</dbReference>
<dbReference type="Proteomes" id="UP001141806">
    <property type="component" value="Unassembled WGS sequence"/>
</dbReference>
<proteinExistence type="predicted"/>
<reference evidence="1" key="1">
    <citation type="journal article" date="2023" name="Plant J.">
        <title>The genome of the king protea, Protea cynaroides.</title>
        <authorList>
            <person name="Chang J."/>
            <person name="Duong T.A."/>
            <person name="Schoeman C."/>
            <person name="Ma X."/>
            <person name="Roodt D."/>
            <person name="Barker N."/>
            <person name="Li Z."/>
            <person name="Van de Peer Y."/>
            <person name="Mizrachi E."/>
        </authorList>
    </citation>
    <scope>NUCLEOTIDE SEQUENCE</scope>
    <source>
        <tissue evidence="1">Young leaves</tissue>
    </source>
</reference>
<name>A0A9Q0JZR8_9MAGN</name>
<evidence type="ECO:0000313" key="1">
    <source>
        <dbReference type="EMBL" id="KAJ4957482.1"/>
    </source>
</evidence>
<evidence type="ECO:0000313" key="2">
    <source>
        <dbReference type="Proteomes" id="UP001141806"/>
    </source>
</evidence>
<keyword evidence="2" id="KW-1185">Reference proteome</keyword>
<sequence length="107" mass="12142">MKKIKRFHMLLCGFGMNGLEWKKMKKSLLKTGSSLSSSMSFASSGCSSVMEWASTEEIESYEAHLGFHCWFMLGRTEGPDFNGFIFVNSLFHGKLSSRLENQKLVFV</sequence>
<dbReference type="AlphaFoldDB" id="A0A9Q0JZR8"/>